<sequence length="85" mass="9710">MDKAFQTSNKLEQAEQLIDAYGIVKAEQLMGFLLMNDLYGQEFVRKNYTTSTLTRRMDDLKQAGVAPLFSDKKLPPLDFSFLNLS</sequence>
<name>A0A7X2ZBZ5_9BACL</name>
<evidence type="ECO:0000313" key="2">
    <source>
        <dbReference type="Proteomes" id="UP000450917"/>
    </source>
</evidence>
<gene>
    <name evidence="1" type="ORF">GNP93_16020</name>
</gene>
<dbReference type="RefSeq" id="WP_155615062.1">
    <property type="nucleotide sequence ID" value="NZ_WNZX01000013.1"/>
</dbReference>
<dbReference type="AlphaFoldDB" id="A0A7X2ZBZ5"/>
<dbReference type="Proteomes" id="UP000450917">
    <property type="component" value="Unassembled WGS sequence"/>
</dbReference>
<proteinExistence type="predicted"/>
<reference evidence="1 2" key="1">
    <citation type="submission" date="2019-11" db="EMBL/GenBank/DDBJ databases">
        <title>Draft genome sequences of five Paenibacillus species of dairy origin.</title>
        <authorList>
            <person name="Olajide A.M."/>
            <person name="Chen S."/>
            <person name="Lapointe G."/>
        </authorList>
    </citation>
    <scope>NUCLEOTIDE SEQUENCE [LARGE SCALE GENOMIC DNA]</scope>
    <source>
        <strain evidence="1 2">2CS3</strain>
    </source>
</reference>
<organism evidence="1 2">
    <name type="scientific">Paenibacillus validus</name>
    <dbReference type="NCBI Taxonomy" id="44253"/>
    <lineage>
        <taxon>Bacteria</taxon>
        <taxon>Bacillati</taxon>
        <taxon>Bacillota</taxon>
        <taxon>Bacilli</taxon>
        <taxon>Bacillales</taxon>
        <taxon>Paenibacillaceae</taxon>
        <taxon>Paenibacillus</taxon>
    </lineage>
</organism>
<evidence type="ECO:0000313" key="1">
    <source>
        <dbReference type="EMBL" id="MUG72178.1"/>
    </source>
</evidence>
<accession>A0A7X2ZBZ5</accession>
<keyword evidence="2" id="KW-1185">Reference proteome</keyword>
<comment type="caution">
    <text evidence="1">The sequence shown here is derived from an EMBL/GenBank/DDBJ whole genome shotgun (WGS) entry which is preliminary data.</text>
</comment>
<protein>
    <submittedName>
        <fullName evidence="1">Uncharacterized protein</fullName>
    </submittedName>
</protein>
<dbReference type="EMBL" id="WNZX01000013">
    <property type="protein sequence ID" value="MUG72178.1"/>
    <property type="molecule type" value="Genomic_DNA"/>
</dbReference>